<sequence>MEIESHLLLLAHKLNCSLGLRELILSHNTRITCDGWRRLAMSLASGSSLRTLHVDFNVIGDACAASLVTALPGATCLETLDMECTGITDFSGQVDCVYGFSYGL</sequence>
<dbReference type="Pfam" id="PF13516">
    <property type="entry name" value="LRR_6"/>
    <property type="match status" value="2"/>
</dbReference>
<keyword evidence="3" id="KW-1185">Reference proteome</keyword>
<dbReference type="AlphaFoldDB" id="A0A9D4IID6"/>
<protein>
    <submittedName>
        <fullName evidence="2">Uncharacterized protein</fullName>
    </submittedName>
</protein>
<dbReference type="InterPro" id="IPR052201">
    <property type="entry name" value="LRR-containing_regulator"/>
</dbReference>
<accession>A0A9D4IID6</accession>
<proteinExistence type="predicted"/>
<reference evidence="2" key="1">
    <citation type="journal article" date="2019" name="bioRxiv">
        <title>The Genome of the Zebra Mussel, Dreissena polymorpha: A Resource for Invasive Species Research.</title>
        <authorList>
            <person name="McCartney M.A."/>
            <person name="Auch B."/>
            <person name="Kono T."/>
            <person name="Mallez S."/>
            <person name="Zhang Y."/>
            <person name="Obille A."/>
            <person name="Becker A."/>
            <person name="Abrahante J.E."/>
            <person name="Garbe J."/>
            <person name="Badalamenti J.P."/>
            <person name="Herman A."/>
            <person name="Mangelson H."/>
            <person name="Liachko I."/>
            <person name="Sullivan S."/>
            <person name="Sone E.D."/>
            <person name="Koren S."/>
            <person name="Silverstein K.A.T."/>
            <person name="Beckman K.B."/>
            <person name="Gohl D.M."/>
        </authorList>
    </citation>
    <scope>NUCLEOTIDE SEQUENCE</scope>
    <source>
        <strain evidence="2">Duluth1</strain>
        <tissue evidence="2">Whole animal</tissue>
    </source>
</reference>
<reference evidence="2" key="2">
    <citation type="submission" date="2020-11" db="EMBL/GenBank/DDBJ databases">
        <authorList>
            <person name="McCartney M.A."/>
            <person name="Auch B."/>
            <person name="Kono T."/>
            <person name="Mallez S."/>
            <person name="Becker A."/>
            <person name="Gohl D.M."/>
            <person name="Silverstein K.A.T."/>
            <person name="Koren S."/>
            <person name="Bechman K.B."/>
            <person name="Herman A."/>
            <person name="Abrahante J.E."/>
            <person name="Garbe J."/>
        </authorList>
    </citation>
    <scope>NUCLEOTIDE SEQUENCE</scope>
    <source>
        <strain evidence="2">Duluth1</strain>
        <tissue evidence="2">Whole animal</tissue>
    </source>
</reference>
<evidence type="ECO:0000313" key="3">
    <source>
        <dbReference type="Proteomes" id="UP000828390"/>
    </source>
</evidence>
<dbReference type="PANTHER" id="PTHR24111">
    <property type="entry name" value="LEUCINE-RICH REPEAT-CONTAINING PROTEIN 34"/>
    <property type="match status" value="1"/>
</dbReference>
<dbReference type="EMBL" id="JAIWYP010000009">
    <property type="protein sequence ID" value="KAH3776676.1"/>
    <property type="molecule type" value="Genomic_DNA"/>
</dbReference>
<name>A0A9D4IID6_DREPO</name>
<dbReference type="InterPro" id="IPR032675">
    <property type="entry name" value="LRR_dom_sf"/>
</dbReference>
<gene>
    <name evidence="2" type="ORF">DPMN_178107</name>
</gene>
<comment type="caution">
    <text evidence="2">The sequence shown here is derived from an EMBL/GenBank/DDBJ whole genome shotgun (WGS) entry which is preliminary data.</text>
</comment>
<organism evidence="2 3">
    <name type="scientific">Dreissena polymorpha</name>
    <name type="common">Zebra mussel</name>
    <name type="synonym">Mytilus polymorpha</name>
    <dbReference type="NCBI Taxonomy" id="45954"/>
    <lineage>
        <taxon>Eukaryota</taxon>
        <taxon>Metazoa</taxon>
        <taxon>Spiralia</taxon>
        <taxon>Lophotrochozoa</taxon>
        <taxon>Mollusca</taxon>
        <taxon>Bivalvia</taxon>
        <taxon>Autobranchia</taxon>
        <taxon>Heteroconchia</taxon>
        <taxon>Euheterodonta</taxon>
        <taxon>Imparidentia</taxon>
        <taxon>Neoheterodontei</taxon>
        <taxon>Myida</taxon>
        <taxon>Dreissenoidea</taxon>
        <taxon>Dreissenidae</taxon>
        <taxon>Dreissena</taxon>
    </lineage>
</organism>
<keyword evidence="1" id="KW-0677">Repeat</keyword>
<dbReference type="SUPFAM" id="SSF52047">
    <property type="entry name" value="RNI-like"/>
    <property type="match status" value="1"/>
</dbReference>
<dbReference type="PANTHER" id="PTHR24111:SF3">
    <property type="entry name" value="LEUCINE-RICH REPEAT-CONTAINING PROTEIN 73"/>
    <property type="match status" value="1"/>
</dbReference>
<evidence type="ECO:0000256" key="1">
    <source>
        <dbReference type="ARBA" id="ARBA00022737"/>
    </source>
</evidence>
<dbReference type="Proteomes" id="UP000828390">
    <property type="component" value="Unassembled WGS sequence"/>
</dbReference>
<evidence type="ECO:0000313" key="2">
    <source>
        <dbReference type="EMBL" id="KAH3776676.1"/>
    </source>
</evidence>
<dbReference type="Gene3D" id="3.80.10.10">
    <property type="entry name" value="Ribonuclease Inhibitor"/>
    <property type="match status" value="1"/>
</dbReference>
<dbReference type="InterPro" id="IPR001611">
    <property type="entry name" value="Leu-rich_rpt"/>
</dbReference>